<keyword evidence="2" id="KW-1133">Transmembrane helix</keyword>
<feature type="compositionally biased region" description="Low complexity" evidence="1">
    <location>
        <begin position="84"/>
        <end position="93"/>
    </location>
</feature>
<sequence>MPPILHKPVSKKKTKRLDWKECPKLVELQLNSSQISITDQAFFSKGSSPTLIGSPITVAAKSVAPSEIEAINIPRPTIVVSRRSSRVTGSTVDRPSDVPGRDSFHTAATTLAAIESSRDVISSQQSPNEQSGTVSMTSNESSSENLLVNVVGSVEGQVAGQVPLDITEEDLKRSKATVYTILEPILGKVGCQHDFLRELFRTSSPSILSVESQQRFIVDVAQALSHGRTHTVSLVTVALTLYVLTSAASFSVVLGGNPTTVPSGRIAVAMNFHYLVSAVLITCLIGSFPSRAYCIEQFKRVAHAYGLDFGQARKNFTFEDD</sequence>
<accession>A0A6A6DC94</accession>
<protein>
    <submittedName>
        <fullName evidence="3">Uncharacterized protein</fullName>
    </submittedName>
</protein>
<evidence type="ECO:0000313" key="3">
    <source>
        <dbReference type="EMBL" id="KAF2175982.1"/>
    </source>
</evidence>
<feature type="compositionally biased region" description="Polar residues" evidence="1">
    <location>
        <begin position="119"/>
        <end position="130"/>
    </location>
</feature>
<feature type="transmembrane region" description="Helical" evidence="2">
    <location>
        <begin position="266"/>
        <end position="288"/>
    </location>
</feature>
<evidence type="ECO:0000256" key="2">
    <source>
        <dbReference type="SAM" id="Phobius"/>
    </source>
</evidence>
<feature type="compositionally biased region" description="Basic and acidic residues" evidence="1">
    <location>
        <begin position="94"/>
        <end position="103"/>
    </location>
</feature>
<keyword evidence="2" id="KW-0472">Membrane</keyword>
<feature type="transmembrane region" description="Helical" evidence="2">
    <location>
        <begin position="232"/>
        <end position="254"/>
    </location>
</feature>
<gene>
    <name evidence="3" type="ORF">K469DRAFT_761694</name>
</gene>
<keyword evidence="4" id="KW-1185">Reference proteome</keyword>
<evidence type="ECO:0000313" key="4">
    <source>
        <dbReference type="Proteomes" id="UP000800200"/>
    </source>
</evidence>
<feature type="region of interest" description="Disordered" evidence="1">
    <location>
        <begin position="84"/>
        <end position="103"/>
    </location>
</feature>
<organism evidence="3 4">
    <name type="scientific">Zopfia rhizophila CBS 207.26</name>
    <dbReference type="NCBI Taxonomy" id="1314779"/>
    <lineage>
        <taxon>Eukaryota</taxon>
        <taxon>Fungi</taxon>
        <taxon>Dikarya</taxon>
        <taxon>Ascomycota</taxon>
        <taxon>Pezizomycotina</taxon>
        <taxon>Dothideomycetes</taxon>
        <taxon>Dothideomycetes incertae sedis</taxon>
        <taxon>Zopfiaceae</taxon>
        <taxon>Zopfia</taxon>
    </lineage>
</organism>
<dbReference type="AlphaFoldDB" id="A0A6A6DC94"/>
<feature type="compositionally biased region" description="Low complexity" evidence="1">
    <location>
        <begin position="131"/>
        <end position="141"/>
    </location>
</feature>
<dbReference type="Proteomes" id="UP000800200">
    <property type="component" value="Unassembled WGS sequence"/>
</dbReference>
<dbReference type="OrthoDB" id="3010248at2759"/>
<proteinExistence type="predicted"/>
<evidence type="ECO:0000256" key="1">
    <source>
        <dbReference type="SAM" id="MobiDB-lite"/>
    </source>
</evidence>
<keyword evidence="2" id="KW-0812">Transmembrane</keyword>
<feature type="region of interest" description="Disordered" evidence="1">
    <location>
        <begin position="117"/>
        <end position="141"/>
    </location>
</feature>
<name>A0A6A6DC94_9PEZI</name>
<dbReference type="EMBL" id="ML994718">
    <property type="protein sequence ID" value="KAF2175982.1"/>
    <property type="molecule type" value="Genomic_DNA"/>
</dbReference>
<reference evidence="3" key="1">
    <citation type="journal article" date="2020" name="Stud. Mycol.">
        <title>101 Dothideomycetes genomes: a test case for predicting lifestyles and emergence of pathogens.</title>
        <authorList>
            <person name="Haridas S."/>
            <person name="Albert R."/>
            <person name="Binder M."/>
            <person name="Bloem J."/>
            <person name="Labutti K."/>
            <person name="Salamov A."/>
            <person name="Andreopoulos B."/>
            <person name="Baker S."/>
            <person name="Barry K."/>
            <person name="Bills G."/>
            <person name="Bluhm B."/>
            <person name="Cannon C."/>
            <person name="Castanera R."/>
            <person name="Culley D."/>
            <person name="Daum C."/>
            <person name="Ezra D."/>
            <person name="Gonzalez J."/>
            <person name="Henrissat B."/>
            <person name="Kuo A."/>
            <person name="Liang C."/>
            <person name="Lipzen A."/>
            <person name="Lutzoni F."/>
            <person name="Magnuson J."/>
            <person name="Mondo S."/>
            <person name="Nolan M."/>
            <person name="Ohm R."/>
            <person name="Pangilinan J."/>
            <person name="Park H.-J."/>
            <person name="Ramirez L."/>
            <person name="Alfaro M."/>
            <person name="Sun H."/>
            <person name="Tritt A."/>
            <person name="Yoshinaga Y."/>
            <person name="Zwiers L.-H."/>
            <person name="Turgeon B."/>
            <person name="Goodwin S."/>
            <person name="Spatafora J."/>
            <person name="Crous P."/>
            <person name="Grigoriev I."/>
        </authorList>
    </citation>
    <scope>NUCLEOTIDE SEQUENCE</scope>
    <source>
        <strain evidence="3">CBS 207.26</strain>
    </source>
</reference>